<gene>
    <name evidence="6" type="ORF">DSCO28_26750</name>
</gene>
<dbReference type="Proteomes" id="UP000425960">
    <property type="component" value="Chromosome"/>
</dbReference>
<keyword evidence="2 6" id="KW-0808">Transferase</keyword>
<dbReference type="Pfam" id="PF08100">
    <property type="entry name" value="Dimerisation"/>
    <property type="match status" value="1"/>
</dbReference>
<dbReference type="InterPro" id="IPR036390">
    <property type="entry name" value="WH_DNA-bd_sf"/>
</dbReference>
<dbReference type="InterPro" id="IPR012967">
    <property type="entry name" value="COMT_dimerisation"/>
</dbReference>
<dbReference type="SUPFAM" id="SSF53335">
    <property type="entry name" value="S-adenosyl-L-methionine-dependent methyltransferases"/>
    <property type="match status" value="1"/>
</dbReference>
<proteinExistence type="predicted"/>
<evidence type="ECO:0000259" key="5">
    <source>
        <dbReference type="Pfam" id="PF08100"/>
    </source>
</evidence>
<dbReference type="PANTHER" id="PTHR43712:SF2">
    <property type="entry name" value="O-METHYLTRANSFERASE CICE"/>
    <property type="match status" value="1"/>
</dbReference>
<evidence type="ECO:0000259" key="4">
    <source>
        <dbReference type="Pfam" id="PF00891"/>
    </source>
</evidence>
<feature type="domain" description="O-methyltransferase C-terminal" evidence="4">
    <location>
        <begin position="160"/>
        <end position="318"/>
    </location>
</feature>
<keyword evidence="3" id="KW-0949">S-adenosyl-L-methionine</keyword>
<feature type="domain" description="O-methyltransferase dimerisation" evidence="5">
    <location>
        <begin position="20"/>
        <end position="83"/>
    </location>
</feature>
<dbReference type="Gene3D" id="3.40.50.150">
    <property type="entry name" value="Vaccinia Virus protein VP39"/>
    <property type="match status" value="1"/>
</dbReference>
<sequence>MERLATVVPPIEDRSKYLRELAGGFEKGQIFLTALELDLFTLLETPRSVQEVAETLETLPHITNRFLDVLVGLHLLTPTDGKYETASDVAPFLVKDAPYAARYLNFATQSRKTWMQLAETMKTGPTEKATSHDHVYDQPCIDWMARGTLLGRLQGTVKHLQEFPEFHAAKKLVDLGGGHGLFGIAFAQENPDLEVVIFDKPDVTPMTQGYIDRYNMQARVTTMAGDYTRDDIGAGYDIAFEACSFGGRGDEALAFYRQVAAALKDNGLFFRLTFTLDDDRSGPLNPLIWDLKEQLTGHSHMHMKTTTELFTTLADAGFQQERTIDMTPWSNMETRLIVARKALGS</sequence>
<dbReference type="AlphaFoldDB" id="A0A5K7ZQ16"/>
<dbReference type="GO" id="GO:0046983">
    <property type="term" value="F:protein dimerization activity"/>
    <property type="evidence" value="ECO:0007669"/>
    <property type="project" value="InterPro"/>
</dbReference>
<dbReference type="EMBL" id="AP021876">
    <property type="protein sequence ID" value="BBO82109.1"/>
    <property type="molecule type" value="Genomic_DNA"/>
</dbReference>
<evidence type="ECO:0000256" key="3">
    <source>
        <dbReference type="ARBA" id="ARBA00022691"/>
    </source>
</evidence>
<dbReference type="Pfam" id="PF00891">
    <property type="entry name" value="Methyltransf_2"/>
    <property type="match status" value="1"/>
</dbReference>
<dbReference type="Gene3D" id="1.10.10.10">
    <property type="entry name" value="Winged helix-like DNA-binding domain superfamily/Winged helix DNA-binding domain"/>
    <property type="match status" value="1"/>
</dbReference>
<dbReference type="CDD" id="cd02440">
    <property type="entry name" value="AdoMet_MTases"/>
    <property type="match status" value="1"/>
</dbReference>
<dbReference type="GO" id="GO:0008171">
    <property type="term" value="F:O-methyltransferase activity"/>
    <property type="evidence" value="ECO:0007669"/>
    <property type="project" value="InterPro"/>
</dbReference>
<dbReference type="RefSeq" id="WP_155322652.1">
    <property type="nucleotide sequence ID" value="NZ_AP021876.1"/>
</dbReference>
<dbReference type="InterPro" id="IPR029063">
    <property type="entry name" value="SAM-dependent_MTases_sf"/>
</dbReference>
<evidence type="ECO:0000313" key="7">
    <source>
        <dbReference type="Proteomes" id="UP000425960"/>
    </source>
</evidence>
<organism evidence="6 7">
    <name type="scientific">Desulfosarcina ovata subsp. sediminis</name>
    <dbReference type="NCBI Taxonomy" id="885957"/>
    <lineage>
        <taxon>Bacteria</taxon>
        <taxon>Pseudomonadati</taxon>
        <taxon>Thermodesulfobacteriota</taxon>
        <taxon>Desulfobacteria</taxon>
        <taxon>Desulfobacterales</taxon>
        <taxon>Desulfosarcinaceae</taxon>
        <taxon>Desulfosarcina</taxon>
    </lineage>
</organism>
<evidence type="ECO:0000256" key="2">
    <source>
        <dbReference type="ARBA" id="ARBA00022679"/>
    </source>
</evidence>
<dbReference type="KEGG" id="dov:DSCO28_26750"/>
<name>A0A5K7ZQ16_9BACT</name>
<dbReference type="GO" id="GO:0032259">
    <property type="term" value="P:methylation"/>
    <property type="evidence" value="ECO:0007669"/>
    <property type="project" value="UniProtKB-KW"/>
</dbReference>
<reference evidence="6 7" key="1">
    <citation type="submission" date="2019-11" db="EMBL/GenBank/DDBJ databases">
        <title>Comparative genomics of hydrocarbon-degrading Desulfosarcina strains.</title>
        <authorList>
            <person name="Watanabe M."/>
            <person name="Kojima H."/>
            <person name="Fukui M."/>
        </authorList>
    </citation>
    <scope>NUCLEOTIDE SEQUENCE [LARGE SCALE GENOMIC DNA]</scope>
    <source>
        <strain evidence="6 7">28bB2T</strain>
    </source>
</reference>
<evidence type="ECO:0000256" key="1">
    <source>
        <dbReference type="ARBA" id="ARBA00022603"/>
    </source>
</evidence>
<dbReference type="InterPro" id="IPR001077">
    <property type="entry name" value="COMT_C"/>
</dbReference>
<protein>
    <submittedName>
        <fullName evidence="6">SAM-dependent methyltransferase</fullName>
    </submittedName>
</protein>
<keyword evidence="1 6" id="KW-0489">Methyltransferase</keyword>
<dbReference type="SUPFAM" id="SSF46785">
    <property type="entry name" value="Winged helix' DNA-binding domain"/>
    <property type="match status" value="1"/>
</dbReference>
<evidence type="ECO:0000313" key="6">
    <source>
        <dbReference type="EMBL" id="BBO82109.1"/>
    </source>
</evidence>
<dbReference type="PANTHER" id="PTHR43712">
    <property type="entry name" value="PUTATIVE (AFU_ORTHOLOGUE AFUA_4G14580)-RELATED"/>
    <property type="match status" value="1"/>
</dbReference>
<dbReference type="PROSITE" id="PS51683">
    <property type="entry name" value="SAM_OMT_II"/>
    <property type="match status" value="1"/>
</dbReference>
<dbReference type="InterPro" id="IPR036388">
    <property type="entry name" value="WH-like_DNA-bd_sf"/>
</dbReference>
<dbReference type="InterPro" id="IPR016461">
    <property type="entry name" value="COMT-like"/>
</dbReference>
<accession>A0A5K7ZQ16</accession>